<dbReference type="OMA" id="HALILWQ"/>
<feature type="domain" description="Gag1-like clamp" evidence="2">
    <location>
        <begin position="32"/>
        <end position="78"/>
    </location>
</feature>
<feature type="domain" description="Gag1-like clamp" evidence="2">
    <location>
        <begin position="84"/>
        <end position="121"/>
    </location>
</feature>
<dbReference type="EMBL" id="DF237048">
    <property type="protein sequence ID" value="GAQ82064.1"/>
    <property type="molecule type" value="Genomic_DNA"/>
</dbReference>
<accession>A0A1Y1HTV9</accession>
<evidence type="ECO:0000313" key="3">
    <source>
        <dbReference type="EMBL" id="GAQ82064.1"/>
    </source>
</evidence>
<dbReference type="Pfam" id="PF13259">
    <property type="entry name" value="clamp_Gag1-like"/>
    <property type="match status" value="2"/>
</dbReference>
<evidence type="ECO:0000259" key="2">
    <source>
        <dbReference type="Pfam" id="PF13259"/>
    </source>
</evidence>
<name>A0A1Y1HTV9_KLENI</name>
<protein>
    <recommendedName>
        <fullName evidence="2">Gag1-like clamp domain-containing protein</fullName>
    </recommendedName>
</protein>
<proteinExistence type="predicted"/>
<feature type="region of interest" description="Disordered" evidence="1">
    <location>
        <begin position="68"/>
        <end position="88"/>
    </location>
</feature>
<reference evidence="3 4" key="1">
    <citation type="journal article" date="2014" name="Nat. Commun.">
        <title>Klebsormidium flaccidum genome reveals primary factors for plant terrestrial adaptation.</title>
        <authorList>
            <person name="Hori K."/>
            <person name="Maruyama F."/>
            <person name="Fujisawa T."/>
            <person name="Togashi T."/>
            <person name="Yamamoto N."/>
            <person name="Seo M."/>
            <person name="Sato S."/>
            <person name="Yamada T."/>
            <person name="Mori H."/>
            <person name="Tajima N."/>
            <person name="Moriyama T."/>
            <person name="Ikeuchi M."/>
            <person name="Watanabe M."/>
            <person name="Wada H."/>
            <person name="Kobayashi K."/>
            <person name="Saito M."/>
            <person name="Masuda T."/>
            <person name="Sasaki-Sekimoto Y."/>
            <person name="Mashiguchi K."/>
            <person name="Awai K."/>
            <person name="Shimojima M."/>
            <person name="Masuda S."/>
            <person name="Iwai M."/>
            <person name="Nobusawa T."/>
            <person name="Narise T."/>
            <person name="Kondo S."/>
            <person name="Saito H."/>
            <person name="Sato R."/>
            <person name="Murakawa M."/>
            <person name="Ihara Y."/>
            <person name="Oshima-Yamada Y."/>
            <person name="Ohtaka K."/>
            <person name="Satoh M."/>
            <person name="Sonobe K."/>
            <person name="Ishii M."/>
            <person name="Ohtani R."/>
            <person name="Kanamori-Sato M."/>
            <person name="Honoki R."/>
            <person name="Miyazaki D."/>
            <person name="Mochizuki H."/>
            <person name="Umetsu J."/>
            <person name="Higashi K."/>
            <person name="Shibata D."/>
            <person name="Kamiya Y."/>
            <person name="Sato N."/>
            <person name="Nakamura Y."/>
            <person name="Tabata S."/>
            <person name="Ida S."/>
            <person name="Kurokawa K."/>
            <person name="Ohta H."/>
        </authorList>
    </citation>
    <scope>NUCLEOTIDE SEQUENCE [LARGE SCALE GENOMIC DNA]</scope>
    <source>
        <strain evidence="3 4">NIES-2285</strain>
    </source>
</reference>
<dbReference type="Proteomes" id="UP000054558">
    <property type="component" value="Unassembled WGS sequence"/>
</dbReference>
<gene>
    <name evidence="3" type="ORF">KFL_000990130</name>
</gene>
<organism evidence="3 4">
    <name type="scientific">Klebsormidium nitens</name>
    <name type="common">Green alga</name>
    <name type="synonym">Ulothrix nitens</name>
    <dbReference type="NCBI Taxonomy" id="105231"/>
    <lineage>
        <taxon>Eukaryota</taxon>
        <taxon>Viridiplantae</taxon>
        <taxon>Streptophyta</taxon>
        <taxon>Klebsormidiophyceae</taxon>
        <taxon>Klebsormidiales</taxon>
        <taxon>Klebsormidiaceae</taxon>
        <taxon>Klebsormidium</taxon>
    </lineage>
</organism>
<evidence type="ECO:0000256" key="1">
    <source>
        <dbReference type="SAM" id="MobiDB-lite"/>
    </source>
</evidence>
<feature type="region of interest" description="Disordered" evidence="1">
    <location>
        <begin position="1"/>
        <end position="47"/>
    </location>
</feature>
<dbReference type="AlphaFoldDB" id="A0A1Y1HTV9"/>
<dbReference type="OrthoDB" id="1896025at2759"/>
<dbReference type="PANTHER" id="PTHR33373:SF34">
    <property type="entry name" value="DUF4050 DOMAIN-CONTAINING PROTEIN"/>
    <property type="match status" value="1"/>
</dbReference>
<dbReference type="InterPro" id="IPR025124">
    <property type="entry name" value="Gag1-like_clamp"/>
</dbReference>
<dbReference type="STRING" id="105231.A0A1Y1HTV9"/>
<dbReference type="PANTHER" id="PTHR33373">
    <property type="entry name" value="OS07G0479600 PROTEIN"/>
    <property type="match status" value="1"/>
</dbReference>
<sequence>MSELRRERAQAGVSAGARQAEAGPSTSSGVRAEALPQSRQADASGSAAPFVNDAYNLWVEQRREWVGNRARQRPARRQPAISPDATYEDLLTTSQPFAQPIPLPEMVDFLVDVWDQDGLYD</sequence>
<keyword evidence="4" id="KW-1185">Reference proteome</keyword>
<evidence type="ECO:0000313" key="4">
    <source>
        <dbReference type="Proteomes" id="UP000054558"/>
    </source>
</evidence>